<evidence type="ECO:0000313" key="11">
    <source>
        <dbReference type="Proteomes" id="UP000515312"/>
    </source>
</evidence>
<keyword evidence="5 7" id="KW-0472">Membrane</keyword>
<dbReference type="NCBIfam" id="TIGR03434">
    <property type="entry name" value="ADOP"/>
    <property type="match status" value="1"/>
</dbReference>
<sequence length="827" mass="90372">MNEFRFPFKETDLVTLLQDIRYAFRQLHNHLGFALTAILSLALGIGATVSVFSVIYGVLLHPFPYADVDRLANLSIRDQKGNISDAWFSGQQLRELRNVHAFENIASWRLGFLEITGGEIPENVRAYFGIGETFPTLRVPPLLGRNLGPSDSPDGQEPQPVAVLHYRFWQRHFNGDPAIIGKTLELDHKRYTIVGVTRPNFTEGWGTDVYLPQEIGNPLGGGVMVKLRPGVSLAAADAEMQPLLDRYMHERPLDFPKNAKVDIRLLTWEITHNMGSTLYLLFGAVAMLLAIGCSNVSILLLARGTARQHEFAVRAAVGAGSIRIVRQLLTESLMLALTGAVLGVMLASRLLVVIIAWLPPRLFPPDVAIHINLPVLLFSVVVALLTTVFFGLIPALQMAKPEISRVMQSATTRAAGSVRGKRLHAMLVAAQIALTMMLLTVAGAAIESFIHILRVPLGYNPHNVVSVGIPLRENTYTNWQARVNYFEQLRASIAALPDVISASITTGGTPPGGGWWQRFDLLGKPSLSPESQYAKFNLIDSDYFRTLQTPLLEGRAWTPAEIAHGTPLAIVNQTFARQYFPEGSILGHSLKVLDLRNDPGVWNAPEASGWMQIIGVVADSINDGVDQPTRPAMFVPYSTQLWMGTQFLVRTRIAPDSLQNSIRRQIALVNPNQPAFGAIASLEKWIRDEPVWARGRLISALFAGFSILALILSAVGLYSVVSYSVAQRTNEFGIRIALGAQKSDVSKIVLASAGISVGLGVLTGLALSLGLHRFISGWVGNTTNHPLTHPLIVLSVSLLLVVVAVMACLMPARRASSVDPMTALRCD</sequence>
<feature type="transmembrane region" description="Helical" evidence="7">
    <location>
        <begin position="697"/>
        <end position="726"/>
    </location>
</feature>
<evidence type="ECO:0000256" key="2">
    <source>
        <dbReference type="ARBA" id="ARBA00022475"/>
    </source>
</evidence>
<evidence type="ECO:0000256" key="1">
    <source>
        <dbReference type="ARBA" id="ARBA00004651"/>
    </source>
</evidence>
<feature type="transmembrane region" description="Helical" evidence="7">
    <location>
        <begin position="31"/>
        <end position="59"/>
    </location>
</feature>
<keyword evidence="11" id="KW-1185">Reference proteome</keyword>
<organism evidence="10 11">
    <name type="scientific">Alloacidobacterium dinghuense</name>
    <dbReference type="NCBI Taxonomy" id="2763107"/>
    <lineage>
        <taxon>Bacteria</taxon>
        <taxon>Pseudomonadati</taxon>
        <taxon>Acidobacteriota</taxon>
        <taxon>Terriglobia</taxon>
        <taxon>Terriglobales</taxon>
        <taxon>Acidobacteriaceae</taxon>
        <taxon>Alloacidobacterium</taxon>
    </lineage>
</organism>
<protein>
    <submittedName>
        <fullName evidence="10">ABC transporter permease</fullName>
    </submittedName>
</protein>
<feature type="transmembrane region" description="Helical" evidence="7">
    <location>
        <begin position="747"/>
        <end position="771"/>
    </location>
</feature>
<dbReference type="PANTHER" id="PTHR30572">
    <property type="entry name" value="MEMBRANE COMPONENT OF TRANSPORTER-RELATED"/>
    <property type="match status" value="1"/>
</dbReference>
<proteinExistence type="inferred from homology"/>
<gene>
    <name evidence="10" type="ORF">H7849_22400</name>
</gene>
<keyword evidence="4 7" id="KW-1133">Transmembrane helix</keyword>
<comment type="subcellular location">
    <subcellularLocation>
        <location evidence="1">Cell membrane</location>
        <topology evidence="1">Multi-pass membrane protein</topology>
    </subcellularLocation>
</comment>
<name>A0A7G8BGU5_9BACT</name>
<dbReference type="AlphaFoldDB" id="A0A7G8BGU5"/>
<accession>A0A7G8BGU5</accession>
<dbReference type="InterPro" id="IPR050250">
    <property type="entry name" value="Macrolide_Exporter_MacB"/>
</dbReference>
<feature type="transmembrane region" description="Helical" evidence="7">
    <location>
        <begin position="278"/>
        <end position="302"/>
    </location>
</feature>
<evidence type="ECO:0000256" key="3">
    <source>
        <dbReference type="ARBA" id="ARBA00022692"/>
    </source>
</evidence>
<comment type="similarity">
    <text evidence="6">Belongs to the ABC-4 integral membrane protein family.</text>
</comment>
<dbReference type="InterPro" id="IPR025857">
    <property type="entry name" value="MacB_PCD"/>
</dbReference>
<feature type="transmembrane region" description="Helical" evidence="7">
    <location>
        <begin position="791"/>
        <end position="812"/>
    </location>
</feature>
<evidence type="ECO:0000259" key="9">
    <source>
        <dbReference type="Pfam" id="PF12704"/>
    </source>
</evidence>
<dbReference type="Pfam" id="PF02687">
    <property type="entry name" value="FtsX"/>
    <property type="match status" value="2"/>
</dbReference>
<dbReference type="Pfam" id="PF12704">
    <property type="entry name" value="MacB_PCD"/>
    <property type="match status" value="2"/>
</dbReference>
<feature type="domain" description="MacB-like periplasmic core" evidence="9">
    <location>
        <begin position="532"/>
        <end position="662"/>
    </location>
</feature>
<feature type="transmembrane region" description="Helical" evidence="7">
    <location>
        <begin position="371"/>
        <end position="396"/>
    </location>
</feature>
<evidence type="ECO:0000313" key="10">
    <source>
        <dbReference type="EMBL" id="QNI31765.1"/>
    </source>
</evidence>
<dbReference type="Proteomes" id="UP000515312">
    <property type="component" value="Chromosome"/>
</dbReference>
<evidence type="ECO:0000256" key="6">
    <source>
        <dbReference type="ARBA" id="ARBA00038076"/>
    </source>
</evidence>
<dbReference type="GO" id="GO:0022857">
    <property type="term" value="F:transmembrane transporter activity"/>
    <property type="evidence" value="ECO:0007669"/>
    <property type="project" value="TreeGrafter"/>
</dbReference>
<evidence type="ECO:0000256" key="7">
    <source>
        <dbReference type="SAM" id="Phobius"/>
    </source>
</evidence>
<evidence type="ECO:0000256" key="5">
    <source>
        <dbReference type="ARBA" id="ARBA00023136"/>
    </source>
</evidence>
<reference evidence="10 11" key="1">
    <citation type="submission" date="2020-08" db="EMBL/GenBank/DDBJ databases">
        <title>Edaphobacter telluris sp. nov. and Acidobacterium dinghuensis sp. nov., two acidobacteria isolated from forest soil.</title>
        <authorList>
            <person name="Fu J."/>
            <person name="Qiu L."/>
        </authorList>
    </citation>
    <scope>NUCLEOTIDE SEQUENCE [LARGE SCALE GENOMIC DNA]</scope>
    <source>
        <strain evidence="10">4Y35</strain>
    </source>
</reference>
<keyword evidence="2" id="KW-1003">Cell membrane</keyword>
<dbReference type="InterPro" id="IPR017800">
    <property type="entry name" value="ADOP"/>
</dbReference>
<evidence type="ECO:0000256" key="4">
    <source>
        <dbReference type="ARBA" id="ARBA00022989"/>
    </source>
</evidence>
<dbReference type="GO" id="GO:0005886">
    <property type="term" value="C:plasma membrane"/>
    <property type="evidence" value="ECO:0007669"/>
    <property type="project" value="UniProtKB-SubCell"/>
</dbReference>
<feature type="domain" description="MacB-like periplasmic core" evidence="9">
    <location>
        <begin position="35"/>
        <end position="242"/>
    </location>
</feature>
<feature type="domain" description="ABC3 transporter permease C-terminal" evidence="8">
    <location>
        <begin position="284"/>
        <end position="402"/>
    </location>
</feature>
<dbReference type="EMBL" id="CP060394">
    <property type="protein sequence ID" value="QNI31765.1"/>
    <property type="molecule type" value="Genomic_DNA"/>
</dbReference>
<dbReference type="InterPro" id="IPR003838">
    <property type="entry name" value="ABC3_permease_C"/>
</dbReference>
<feature type="transmembrane region" description="Helical" evidence="7">
    <location>
        <begin position="423"/>
        <end position="446"/>
    </location>
</feature>
<feature type="transmembrane region" description="Helical" evidence="7">
    <location>
        <begin position="333"/>
        <end position="359"/>
    </location>
</feature>
<dbReference type="PANTHER" id="PTHR30572:SF4">
    <property type="entry name" value="ABC TRANSPORTER PERMEASE YTRF"/>
    <property type="match status" value="1"/>
</dbReference>
<feature type="domain" description="ABC3 transporter permease C-terminal" evidence="8">
    <location>
        <begin position="705"/>
        <end position="819"/>
    </location>
</feature>
<evidence type="ECO:0000259" key="8">
    <source>
        <dbReference type="Pfam" id="PF02687"/>
    </source>
</evidence>
<keyword evidence="3 7" id="KW-0812">Transmembrane</keyword>
<dbReference type="KEGG" id="adin:H7849_22400"/>